<dbReference type="KEGG" id="cyc:PCC7424_5621"/>
<sequence length="171" mass="19707">MNKRLEQLLKKKEQLNAQIQKIKTRESAEKKKEDTRRKILLGALVMEMMDRKELDRDKIMKRLEGFLVRDIDRRLFDFSVEETVNEQASTSTTEEKPQTFEVIIDEVPTEHKIAILKAVRTVTGFELKEAKELVESAPKLLIKVENQSSAEGIKKQLEKAGARVSLKSIKA</sequence>
<evidence type="ECO:0000313" key="6">
    <source>
        <dbReference type="Proteomes" id="UP000002384"/>
    </source>
</evidence>
<evidence type="ECO:0000256" key="2">
    <source>
        <dbReference type="ARBA" id="ARBA00023274"/>
    </source>
</evidence>
<dbReference type="GO" id="GO:0006412">
    <property type="term" value="P:translation"/>
    <property type="evidence" value="ECO:0007669"/>
    <property type="project" value="InterPro"/>
</dbReference>
<evidence type="ECO:0000256" key="3">
    <source>
        <dbReference type="SAM" id="Coils"/>
    </source>
</evidence>
<dbReference type="PANTHER" id="PTHR45987:SF4">
    <property type="entry name" value="LARGE RIBOSOMAL SUBUNIT PROTEIN BL12M"/>
    <property type="match status" value="1"/>
</dbReference>
<reference evidence="6" key="1">
    <citation type="journal article" date="2011" name="MBio">
        <title>Novel metabolic attributes of the genus Cyanothece, comprising a group of unicellular nitrogen-fixing Cyanobacteria.</title>
        <authorList>
            <person name="Bandyopadhyay A."/>
            <person name="Elvitigala T."/>
            <person name="Welsh E."/>
            <person name="Stockel J."/>
            <person name="Liberton M."/>
            <person name="Min H."/>
            <person name="Sherman L.A."/>
            <person name="Pakrasi H.B."/>
        </authorList>
    </citation>
    <scope>NUCLEOTIDE SEQUENCE [LARGE SCALE GENOMIC DNA]</scope>
    <source>
        <strain evidence="6">PCC 7424</strain>
        <plasmid evidence="6">pP742406</plasmid>
    </source>
</reference>
<dbReference type="OrthoDB" id="9811748at2"/>
<dbReference type="EMBL" id="CP001297">
    <property type="protein sequence ID" value="ACK74180.1"/>
    <property type="molecule type" value="Genomic_DNA"/>
</dbReference>
<dbReference type="Pfam" id="PF00542">
    <property type="entry name" value="Ribosomal_L12"/>
    <property type="match status" value="1"/>
</dbReference>
<name>B7KN08_GLOC7</name>
<dbReference type="GO" id="GO:0003729">
    <property type="term" value="F:mRNA binding"/>
    <property type="evidence" value="ECO:0007669"/>
    <property type="project" value="TreeGrafter"/>
</dbReference>
<keyword evidence="5" id="KW-0614">Plasmid</keyword>
<geneLocation type="plasmid" evidence="5 6">
    <name>pP742406</name>
</geneLocation>
<feature type="domain" description="Large ribosomal subunit protein bL12 C-terminal" evidence="4">
    <location>
        <begin position="100"/>
        <end position="167"/>
    </location>
</feature>
<feature type="coiled-coil region" evidence="3">
    <location>
        <begin position="2"/>
        <end position="32"/>
    </location>
</feature>
<keyword evidence="3" id="KW-0175">Coiled coil</keyword>
<dbReference type="RefSeq" id="WP_012599413.1">
    <property type="nucleotide sequence ID" value="NC_011734.1"/>
</dbReference>
<evidence type="ECO:0000259" key="4">
    <source>
        <dbReference type="Pfam" id="PF00542"/>
    </source>
</evidence>
<accession>B7KN08</accession>
<keyword evidence="2" id="KW-0687">Ribonucleoprotein</keyword>
<dbReference type="SUPFAM" id="SSF54736">
    <property type="entry name" value="ClpS-like"/>
    <property type="match status" value="1"/>
</dbReference>
<keyword evidence="6" id="KW-1185">Reference proteome</keyword>
<dbReference type="PANTHER" id="PTHR45987">
    <property type="entry name" value="39S RIBOSOMAL PROTEIN L12"/>
    <property type="match status" value="1"/>
</dbReference>
<dbReference type="HOGENOM" id="CLU_1560415_0_0_3"/>
<gene>
    <name evidence="5" type="ordered locus">PCC7424_5621</name>
</gene>
<organism evidence="5 6">
    <name type="scientific">Gloeothece citriformis (strain PCC 7424)</name>
    <name type="common">Cyanothece sp. (strain PCC 7424)</name>
    <dbReference type="NCBI Taxonomy" id="65393"/>
    <lineage>
        <taxon>Bacteria</taxon>
        <taxon>Bacillati</taxon>
        <taxon>Cyanobacteriota</taxon>
        <taxon>Cyanophyceae</taxon>
        <taxon>Oscillatoriophycideae</taxon>
        <taxon>Chroococcales</taxon>
        <taxon>Aphanothecaceae</taxon>
        <taxon>Gloeothece</taxon>
        <taxon>Gloeothece citriformis</taxon>
    </lineage>
</organism>
<dbReference type="InterPro" id="IPR014719">
    <property type="entry name" value="Ribosomal_bL12_C/ClpS-like"/>
</dbReference>
<dbReference type="InterPro" id="IPR000206">
    <property type="entry name" value="Ribosomal_bL12"/>
</dbReference>
<dbReference type="GO" id="GO:0003735">
    <property type="term" value="F:structural constituent of ribosome"/>
    <property type="evidence" value="ECO:0007669"/>
    <property type="project" value="InterPro"/>
</dbReference>
<proteinExistence type="predicted"/>
<dbReference type="GO" id="GO:0022625">
    <property type="term" value="C:cytosolic large ribosomal subunit"/>
    <property type="evidence" value="ECO:0007669"/>
    <property type="project" value="TreeGrafter"/>
</dbReference>
<evidence type="ECO:0000313" key="5">
    <source>
        <dbReference type="EMBL" id="ACK74180.1"/>
    </source>
</evidence>
<dbReference type="InterPro" id="IPR013823">
    <property type="entry name" value="Ribosomal_bL12_C"/>
</dbReference>
<protein>
    <submittedName>
        <fullName evidence="5">Ribosomal protein L7/L12</fullName>
    </submittedName>
</protein>
<dbReference type="AlphaFoldDB" id="B7KN08"/>
<dbReference type="Gene3D" id="3.30.1390.10">
    <property type="match status" value="1"/>
</dbReference>
<keyword evidence="1 5" id="KW-0689">Ribosomal protein</keyword>
<evidence type="ECO:0000256" key="1">
    <source>
        <dbReference type="ARBA" id="ARBA00022980"/>
    </source>
</evidence>
<dbReference type="Proteomes" id="UP000002384">
    <property type="component" value="Plasmid pP742406"/>
</dbReference>